<dbReference type="InterPro" id="IPR001406">
    <property type="entry name" value="PsdUridine_synth_TruA"/>
</dbReference>
<dbReference type="InterPro" id="IPR020094">
    <property type="entry name" value="TruA/RsuA/RluB/E/F_N"/>
</dbReference>
<dbReference type="InterPro" id="IPR020097">
    <property type="entry name" value="PsdUridine_synth_TruA_a/b_dom"/>
</dbReference>
<sequence>MNRYFLIICFLGYYYNGWQKQINTVNTIENILETKISFLLKSKINLVSCSRTDKGVNALSLYVHFDIKKKLNNDFLKKINFLLPKFIYIKNFFLINNKIHARYTVINRSYIYLILLKKNPFLYKKSIYIYKKINYKKLLLLSTIIKNNKKFYKFTNNNKNINCICNIQSIKWYIINNKILIFYIKSNRFLKKMIRCIIGTILKYSVNNIPLKHFFKIYYNNNLNFLNNIVPSYGLYLLNIKY</sequence>
<dbReference type="PIRSF" id="PIRSF001430">
    <property type="entry name" value="tRNA_psdUrid_synth"/>
    <property type="match status" value="1"/>
</dbReference>
<evidence type="ECO:0000256" key="6">
    <source>
        <dbReference type="RuleBase" id="RU003792"/>
    </source>
</evidence>
<evidence type="ECO:0000256" key="1">
    <source>
        <dbReference type="ARBA" id="ARBA00009375"/>
    </source>
</evidence>
<keyword evidence="2 6" id="KW-0819">tRNA processing</keyword>
<feature type="binding site" evidence="5">
    <location>
        <position position="110"/>
    </location>
    <ligand>
        <name>substrate</name>
    </ligand>
</feature>
<dbReference type="AlphaFoldDB" id="A0AAU7QSQ6"/>
<protein>
    <recommendedName>
        <fullName evidence="6">tRNA pseudouridine synthase</fullName>
        <ecNumber evidence="6">5.4.99.12</ecNumber>
    </recommendedName>
</protein>
<reference evidence="8" key="1">
    <citation type="submission" date="2024-06" db="EMBL/GenBank/DDBJ databases">
        <title>Diversity, functionality, and evolutionary history of bacterial symbionts in false click beetles (Coleoptera, Throscidae).</title>
        <authorList>
            <person name="Wierz J.C."/>
            <person name="Malm H."/>
            <person name="Kaltenpoth M."/>
            <person name="Engl T."/>
        </authorList>
    </citation>
    <scope>NUCLEOTIDE SEQUENCE</scope>
    <source>
        <strain evidence="8">AspAUS03</strain>
    </source>
</reference>
<dbReference type="EMBL" id="CP157897">
    <property type="protein sequence ID" value="XBT18812.1"/>
    <property type="molecule type" value="Genomic_DNA"/>
</dbReference>
<dbReference type="Gene3D" id="3.30.70.660">
    <property type="entry name" value="Pseudouridine synthase I, catalytic domain, C-terminal subdomain"/>
    <property type="match status" value="1"/>
</dbReference>
<feature type="domain" description="Pseudouridine synthase I TruA alpha/beta" evidence="7">
    <location>
        <begin position="151"/>
        <end position="242"/>
    </location>
</feature>
<dbReference type="GO" id="GO:0160147">
    <property type="term" value="F:tRNA pseudouridine(38-40) synthase activity"/>
    <property type="evidence" value="ECO:0007669"/>
    <property type="project" value="UniProtKB-EC"/>
</dbReference>
<dbReference type="PANTHER" id="PTHR11142">
    <property type="entry name" value="PSEUDOURIDYLATE SYNTHASE"/>
    <property type="match status" value="1"/>
</dbReference>
<evidence type="ECO:0000256" key="4">
    <source>
        <dbReference type="PIRSR" id="PIRSR001430-1"/>
    </source>
</evidence>
<proteinExistence type="inferred from homology"/>
<dbReference type="SUPFAM" id="SSF55120">
    <property type="entry name" value="Pseudouridine synthase"/>
    <property type="match status" value="1"/>
</dbReference>
<feature type="active site" description="Nucleophile" evidence="4">
    <location>
        <position position="53"/>
    </location>
</feature>
<comment type="similarity">
    <text evidence="1 6">Belongs to the tRNA pseudouridine synthase TruA family.</text>
</comment>
<evidence type="ECO:0000256" key="3">
    <source>
        <dbReference type="ARBA" id="ARBA00023235"/>
    </source>
</evidence>
<dbReference type="InterPro" id="IPR020095">
    <property type="entry name" value="PsdUridine_synth_TruA_C"/>
</dbReference>
<accession>A0AAU7QSQ6</accession>
<evidence type="ECO:0000313" key="8">
    <source>
        <dbReference type="EMBL" id="XBT18812.1"/>
    </source>
</evidence>
<dbReference type="Pfam" id="PF01416">
    <property type="entry name" value="PseudoU_synth_1"/>
    <property type="match status" value="1"/>
</dbReference>
<keyword evidence="3 6" id="KW-0413">Isomerase</keyword>
<dbReference type="EC" id="5.4.99.12" evidence="6"/>
<dbReference type="GO" id="GO:0031119">
    <property type="term" value="P:tRNA pseudouridine synthesis"/>
    <property type="evidence" value="ECO:0007669"/>
    <property type="project" value="TreeGrafter"/>
</dbReference>
<dbReference type="PANTHER" id="PTHR11142:SF0">
    <property type="entry name" value="TRNA PSEUDOURIDINE SYNTHASE-LIKE 1"/>
    <property type="match status" value="1"/>
</dbReference>
<evidence type="ECO:0000259" key="7">
    <source>
        <dbReference type="Pfam" id="PF01416"/>
    </source>
</evidence>
<dbReference type="GO" id="GO:0003723">
    <property type="term" value="F:RNA binding"/>
    <property type="evidence" value="ECO:0007669"/>
    <property type="project" value="InterPro"/>
</dbReference>
<evidence type="ECO:0000256" key="2">
    <source>
        <dbReference type="ARBA" id="ARBA00022694"/>
    </source>
</evidence>
<dbReference type="InterPro" id="IPR020103">
    <property type="entry name" value="PsdUridine_synth_cat_dom_sf"/>
</dbReference>
<name>A0AAU7QSQ6_9FLAO</name>
<organism evidence="8">
    <name type="scientific">Candidatus Shikimatogenerans sp. AspAUS03</name>
    <dbReference type="NCBI Taxonomy" id="3158563"/>
    <lineage>
        <taxon>Bacteria</taxon>
        <taxon>Pseudomonadati</taxon>
        <taxon>Bacteroidota</taxon>
        <taxon>Flavobacteriia</taxon>
        <taxon>Flavobacteriales</taxon>
        <taxon>Candidatus Shikimatogenerans</taxon>
    </lineage>
</organism>
<gene>
    <name evidence="8" type="ORF">ABPD24_00635</name>
</gene>
<dbReference type="Gene3D" id="3.30.70.580">
    <property type="entry name" value="Pseudouridine synthase I, catalytic domain, N-terminal subdomain"/>
    <property type="match status" value="1"/>
</dbReference>
<comment type="catalytic activity">
    <reaction evidence="6">
        <text>uridine(38/39/40) in tRNA = pseudouridine(38/39/40) in tRNA</text>
        <dbReference type="Rhea" id="RHEA:22376"/>
        <dbReference type="Rhea" id="RHEA-COMP:10085"/>
        <dbReference type="Rhea" id="RHEA-COMP:10087"/>
        <dbReference type="ChEBI" id="CHEBI:65314"/>
        <dbReference type="ChEBI" id="CHEBI:65315"/>
        <dbReference type="EC" id="5.4.99.12"/>
    </reaction>
</comment>
<evidence type="ECO:0000256" key="5">
    <source>
        <dbReference type="PIRSR" id="PIRSR001430-2"/>
    </source>
</evidence>